<feature type="domain" description="HTH tetR-type" evidence="5">
    <location>
        <begin position="13"/>
        <end position="73"/>
    </location>
</feature>
<dbReference type="InterPro" id="IPR036271">
    <property type="entry name" value="Tet_transcr_reg_TetR-rel_C_sf"/>
</dbReference>
<dbReference type="SUPFAM" id="SSF48498">
    <property type="entry name" value="Tetracyclin repressor-like, C-terminal domain"/>
    <property type="match status" value="1"/>
</dbReference>
<dbReference type="Gene3D" id="1.10.357.10">
    <property type="entry name" value="Tetracycline Repressor, domain 2"/>
    <property type="match status" value="1"/>
</dbReference>
<dbReference type="Proteomes" id="UP000308697">
    <property type="component" value="Unassembled WGS sequence"/>
</dbReference>
<protein>
    <submittedName>
        <fullName evidence="6">TetR/AcrR family transcriptional regulator</fullName>
    </submittedName>
</protein>
<dbReference type="Pfam" id="PF00440">
    <property type="entry name" value="TetR_N"/>
    <property type="match status" value="1"/>
</dbReference>
<reference evidence="6 7" key="1">
    <citation type="submission" date="2019-04" db="EMBL/GenBank/DDBJ databases">
        <title>Streptomyces piniterrae sp. nov., a heliquinomycin-producing actinomycete isolated from rhizosphere soil of Pinus yunnanensis.</title>
        <authorList>
            <person name="Zhuang X."/>
            <person name="Zhao J."/>
        </authorList>
    </citation>
    <scope>NUCLEOTIDE SEQUENCE [LARGE SCALE GENOMIC DNA]</scope>
    <source>
        <strain evidence="7">jys28</strain>
    </source>
</reference>
<dbReference type="InterPro" id="IPR001647">
    <property type="entry name" value="HTH_TetR"/>
</dbReference>
<dbReference type="PANTHER" id="PTHR30055">
    <property type="entry name" value="HTH-TYPE TRANSCRIPTIONAL REGULATOR RUTR"/>
    <property type="match status" value="1"/>
</dbReference>
<name>A0A4U0NJU0_9ACTN</name>
<evidence type="ECO:0000259" key="5">
    <source>
        <dbReference type="PROSITE" id="PS50977"/>
    </source>
</evidence>
<keyword evidence="7" id="KW-1185">Reference proteome</keyword>
<dbReference type="PRINTS" id="PR00455">
    <property type="entry name" value="HTHTETR"/>
</dbReference>
<gene>
    <name evidence="6" type="ORF">FCH28_15280</name>
</gene>
<evidence type="ECO:0000256" key="4">
    <source>
        <dbReference type="PROSITE-ProRule" id="PRU00335"/>
    </source>
</evidence>
<organism evidence="6 7">
    <name type="scientific">Streptomyces piniterrae</name>
    <dbReference type="NCBI Taxonomy" id="2571125"/>
    <lineage>
        <taxon>Bacteria</taxon>
        <taxon>Bacillati</taxon>
        <taxon>Actinomycetota</taxon>
        <taxon>Actinomycetes</taxon>
        <taxon>Kitasatosporales</taxon>
        <taxon>Streptomycetaceae</taxon>
        <taxon>Streptomyces</taxon>
    </lineage>
</organism>
<keyword evidence="3" id="KW-0804">Transcription</keyword>
<dbReference type="InterPro" id="IPR009057">
    <property type="entry name" value="Homeodomain-like_sf"/>
</dbReference>
<dbReference type="PANTHER" id="PTHR30055:SF234">
    <property type="entry name" value="HTH-TYPE TRANSCRIPTIONAL REGULATOR BETI"/>
    <property type="match status" value="1"/>
</dbReference>
<dbReference type="AlphaFoldDB" id="A0A4U0NJU0"/>
<feature type="DNA-binding region" description="H-T-H motif" evidence="4">
    <location>
        <begin position="36"/>
        <end position="55"/>
    </location>
</feature>
<evidence type="ECO:0000256" key="2">
    <source>
        <dbReference type="ARBA" id="ARBA00023125"/>
    </source>
</evidence>
<dbReference type="RefSeq" id="WP_136740404.1">
    <property type="nucleotide sequence ID" value="NZ_SUMB01000004.1"/>
</dbReference>
<evidence type="ECO:0000256" key="3">
    <source>
        <dbReference type="ARBA" id="ARBA00023163"/>
    </source>
</evidence>
<dbReference type="InterPro" id="IPR050109">
    <property type="entry name" value="HTH-type_TetR-like_transc_reg"/>
</dbReference>
<dbReference type="SUPFAM" id="SSF46689">
    <property type="entry name" value="Homeodomain-like"/>
    <property type="match status" value="1"/>
</dbReference>
<sequence length="219" mass="23451">MSRDAAAPLTGGALTRSRILDAAALLMTTVGLTRTTTKQIAREAGCSEAALYKHFRNKEEIFVRVLHERVPQFSDALARLPDQAGDERGPAGHLQEVTLAAVRFYRRAFPMAASLFASPELLATHRRKLDELGTVGPQTATQHLAAYLKAEQALGRISAGLDPHAAAGLLIGACFHRAFLDLFFGAEAPEGALRPEGEEEFAAETVRALLAGLTPPAGR</sequence>
<dbReference type="GO" id="GO:0003700">
    <property type="term" value="F:DNA-binding transcription factor activity"/>
    <property type="evidence" value="ECO:0007669"/>
    <property type="project" value="TreeGrafter"/>
</dbReference>
<evidence type="ECO:0000256" key="1">
    <source>
        <dbReference type="ARBA" id="ARBA00023015"/>
    </source>
</evidence>
<dbReference type="EMBL" id="SUMB01000004">
    <property type="protein sequence ID" value="TJZ54480.1"/>
    <property type="molecule type" value="Genomic_DNA"/>
</dbReference>
<dbReference type="Pfam" id="PF14246">
    <property type="entry name" value="TetR_C_7"/>
    <property type="match status" value="1"/>
</dbReference>
<evidence type="ECO:0000313" key="7">
    <source>
        <dbReference type="Proteomes" id="UP000308697"/>
    </source>
</evidence>
<keyword evidence="1" id="KW-0805">Transcription regulation</keyword>
<accession>A0A4U0NJU0</accession>
<dbReference type="PROSITE" id="PS50977">
    <property type="entry name" value="HTH_TETR_2"/>
    <property type="match status" value="1"/>
</dbReference>
<dbReference type="InterPro" id="IPR039536">
    <property type="entry name" value="TetR_C_Proteobacteria"/>
</dbReference>
<proteinExistence type="predicted"/>
<dbReference type="GO" id="GO:0000976">
    <property type="term" value="F:transcription cis-regulatory region binding"/>
    <property type="evidence" value="ECO:0007669"/>
    <property type="project" value="TreeGrafter"/>
</dbReference>
<keyword evidence="2 4" id="KW-0238">DNA-binding</keyword>
<comment type="caution">
    <text evidence="6">The sequence shown here is derived from an EMBL/GenBank/DDBJ whole genome shotgun (WGS) entry which is preliminary data.</text>
</comment>
<evidence type="ECO:0000313" key="6">
    <source>
        <dbReference type="EMBL" id="TJZ54480.1"/>
    </source>
</evidence>
<dbReference type="OrthoDB" id="3472897at2"/>